<dbReference type="InterPro" id="IPR001789">
    <property type="entry name" value="Sig_transdc_resp-reg_receiver"/>
</dbReference>
<evidence type="ECO:0000259" key="10">
    <source>
        <dbReference type="PROSITE" id="PS50109"/>
    </source>
</evidence>
<dbReference type="SUPFAM" id="SSF52172">
    <property type="entry name" value="CheY-like"/>
    <property type="match status" value="1"/>
</dbReference>
<protein>
    <recommendedName>
        <fullName evidence="2">histidine kinase</fullName>
        <ecNumber evidence="2">2.7.13.3</ecNumber>
    </recommendedName>
</protein>
<dbReference type="GO" id="GO:0030295">
    <property type="term" value="F:protein kinase activator activity"/>
    <property type="evidence" value="ECO:0007669"/>
    <property type="project" value="TreeGrafter"/>
</dbReference>
<evidence type="ECO:0000256" key="8">
    <source>
        <dbReference type="PROSITE-ProRule" id="PRU00169"/>
    </source>
</evidence>
<dbReference type="InterPro" id="IPR050351">
    <property type="entry name" value="BphY/WalK/GraS-like"/>
</dbReference>
<evidence type="ECO:0000313" key="12">
    <source>
        <dbReference type="EMBL" id="KPY46221.1"/>
    </source>
</evidence>
<feature type="modified residue" description="4-aspartylphosphate" evidence="8">
    <location>
        <position position="530"/>
    </location>
</feature>
<dbReference type="CDD" id="cd00156">
    <property type="entry name" value="REC"/>
    <property type="match status" value="1"/>
</dbReference>
<dbReference type="PROSITE" id="PS50109">
    <property type="entry name" value="HIS_KIN"/>
    <property type="match status" value="1"/>
</dbReference>
<evidence type="ECO:0000256" key="3">
    <source>
        <dbReference type="ARBA" id="ARBA00022679"/>
    </source>
</evidence>
<comment type="caution">
    <text evidence="12">The sequence shown here is derived from an EMBL/GenBank/DDBJ whole genome shotgun (WGS) entry which is preliminary data.</text>
</comment>
<proteinExistence type="predicted"/>
<evidence type="ECO:0000256" key="4">
    <source>
        <dbReference type="ARBA" id="ARBA00022741"/>
    </source>
</evidence>
<feature type="transmembrane region" description="Helical" evidence="9">
    <location>
        <begin position="180"/>
        <end position="202"/>
    </location>
</feature>
<keyword evidence="6" id="KW-0067">ATP-binding</keyword>
<dbReference type="EC" id="2.7.13.3" evidence="2"/>
<dbReference type="InterPro" id="IPR011006">
    <property type="entry name" value="CheY-like_superfamily"/>
</dbReference>
<dbReference type="InterPro" id="IPR036097">
    <property type="entry name" value="HisK_dim/P_sf"/>
</dbReference>
<dbReference type="Gene3D" id="1.10.287.130">
    <property type="match status" value="1"/>
</dbReference>
<evidence type="ECO:0000256" key="9">
    <source>
        <dbReference type="SAM" id="Phobius"/>
    </source>
</evidence>
<organism evidence="12 13">
    <name type="scientific">Pseudomonas syringae pv. ribicola</name>
    <dbReference type="NCBI Taxonomy" id="55398"/>
    <lineage>
        <taxon>Bacteria</taxon>
        <taxon>Pseudomonadati</taxon>
        <taxon>Pseudomonadota</taxon>
        <taxon>Gammaproteobacteria</taxon>
        <taxon>Pseudomonadales</taxon>
        <taxon>Pseudomonadaceae</taxon>
        <taxon>Pseudomonas</taxon>
    </lineage>
</organism>
<dbReference type="AlphaFoldDB" id="A0A0P9ZGY9"/>
<dbReference type="GO" id="GO:0007234">
    <property type="term" value="P:osmosensory signaling via phosphorelay pathway"/>
    <property type="evidence" value="ECO:0007669"/>
    <property type="project" value="TreeGrafter"/>
</dbReference>
<dbReference type="SMART" id="SM00388">
    <property type="entry name" value="HisKA"/>
    <property type="match status" value="1"/>
</dbReference>
<dbReference type="GO" id="GO:0000156">
    <property type="term" value="F:phosphorelay response regulator activity"/>
    <property type="evidence" value="ECO:0007669"/>
    <property type="project" value="TreeGrafter"/>
</dbReference>
<keyword evidence="9" id="KW-0812">Transmembrane</keyword>
<dbReference type="PROSITE" id="PS50110">
    <property type="entry name" value="RESPONSE_REGULATORY"/>
    <property type="match status" value="1"/>
</dbReference>
<dbReference type="Gene3D" id="3.30.565.10">
    <property type="entry name" value="Histidine kinase-like ATPase, C-terminal domain"/>
    <property type="match status" value="1"/>
</dbReference>
<keyword evidence="5 12" id="KW-0418">Kinase</keyword>
<evidence type="ECO:0000259" key="11">
    <source>
        <dbReference type="PROSITE" id="PS50110"/>
    </source>
</evidence>
<feature type="domain" description="Histidine kinase" evidence="10">
    <location>
        <begin position="251"/>
        <end position="458"/>
    </location>
</feature>
<evidence type="ECO:0000256" key="2">
    <source>
        <dbReference type="ARBA" id="ARBA00012438"/>
    </source>
</evidence>
<dbReference type="GO" id="GO:0005524">
    <property type="term" value="F:ATP binding"/>
    <property type="evidence" value="ECO:0007669"/>
    <property type="project" value="UniProtKB-KW"/>
</dbReference>
<keyword evidence="3" id="KW-0808">Transferase</keyword>
<dbReference type="InterPro" id="IPR005467">
    <property type="entry name" value="His_kinase_dom"/>
</dbReference>
<feature type="transmembrane region" description="Helical" evidence="9">
    <location>
        <begin position="108"/>
        <end position="126"/>
    </location>
</feature>
<keyword evidence="4" id="KW-0547">Nucleotide-binding</keyword>
<feature type="transmembrane region" description="Helical" evidence="9">
    <location>
        <begin position="209"/>
        <end position="228"/>
    </location>
</feature>
<dbReference type="Proteomes" id="UP000050554">
    <property type="component" value="Unassembled WGS sequence"/>
</dbReference>
<keyword evidence="9" id="KW-0472">Membrane</keyword>
<evidence type="ECO:0000256" key="7">
    <source>
        <dbReference type="ARBA" id="ARBA00023012"/>
    </source>
</evidence>
<dbReference type="SUPFAM" id="SSF47384">
    <property type="entry name" value="Homodimeric domain of signal transducing histidine kinase"/>
    <property type="match status" value="1"/>
</dbReference>
<keyword evidence="9" id="KW-1133">Transmembrane helix</keyword>
<keyword evidence="8" id="KW-0597">Phosphoprotein</keyword>
<feature type="domain" description="Response regulatory" evidence="11">
    <location>
        <begin position="486"/>
        <end position="596"/>
    </location>
</feature>
<keyword evidence="7" id="KW-0902">Two-component regulatory system</keyword>
<dbReference type="PATRIC" id="fig|55398.3.peg.4703"/>
<sequence length="615" mass="67794">MPTKRSSGTGRVRQDQQGDCQGTGHLALYRSHSCFQFAQDPGCANPICCRRAIFQPVHQVTDMSILPKRIDLEMTQALLRMAVIATSTLYTLIAYALDEISEERMFVILGYCLGFAIVTIGLIVRIAQRPGASGRRRLFALVTDNLAGIVTITVGGEALLPVYSVMLSMTVGYGMRYGRNYLLLATGFSMISLLIIIALTPFLREHHAVAVMMILTMLVLPLFVYFLLGRLHLALKETEEANQAKSRFLAQASHDLRQPIHSISLFTACLRDASLGDNERRLVDNIDRALGSVEQLFRSLLDIYTLNRGEVTPRLETVDLDALLKGLASQNSEAASWAGVQIRVRNSKHHVRTDPALLSTLLQNLISNTFKYAPGKPILIGCRKRKGRLDIGVYDQGRGISAEHLPHLCNEFYRVREKRDRDIEGVGLGLSIVSRIARLMKLKVNIHSIPERGTVVMVAGLPVVAASLPVQTSNIDWNKRLLGGLRVMLIEDNQNVLQATAMLLGKWGCEVQTSVSIHDAHVDCDLVITDFDLDRSASGADCIAYLNRLQGRRIPAIVITGHELQHVRQALNDPDIPVLSKPVRPAELRSLLLSFKVGSASSSGGQSDESVSVLQ</sequence>
<dbReference type="InterPro" id="IPR036890">
    <property type="entry name" value="HATPase_C_sf"/>
</dbReference>
<dbReference type="Gene3D" id="3.40.50.2300">
    <property type="match status" value="1"/>
</dbReference>
<feature type="transmembrane region" description="Helical" evidence="9">
    <location>
        <begin position="138"/>
        <end position="160"/>
    </location>
</feature>
<evidence type="ECO:0000256" key="6">
    <source>
        <dbReference type="ARBA" id="ARBA00022840"/>
    </source>
</evidence>
<dbReference type="PANTHER" id="PTHR42878:SF7">
    <property type="entry name" value="SENSOR HISTIDINE KINASE GLRK"/>
    <property type="match status" value="1"/>
</dbReference>
<dbReference type="CDD" id="cd00082">
    <property type="entry name" value="HisKA"/>
    <property type="match status" value="1"/>
</dbReference>
<accession>A0A0P9ZGY9</accession>
<evidence type="ECO:0000313" key="13">
    <source>
        <dbReference type="Proteomes" id="UP000050554"/>
    </source>
</evidence>
<dbReference type="SMART" id="SM00387">
    <property type="entry name" value="HATPase_c"/>
    <property type="match status" value="1"/>
</dbReference>
<dbReference type="Pfam" id="PF02518">
    <property type="entry name" value="HATPase_c"/>
    <property type="match status" value="1"/>
</dbReference>
<dbReference type="PANTHER" id="PTHR42878">
    <property type="entry name" value="TWO-COMPONENT HISTIDINE KINASE"/>
    <property type="match status" value="1"/>
</dbReference>
<dbReference type="EMBL" id="LJRF01000126">
    <property type="protein sequence ID" value="KPY46221.1"/>
    <property type="molecule type" value="Genomic_DNA"/>
</dbReference>
<comment type="catalytic activity">
    <reaction evidence="1">
        <text>ATP + protein L-histidine = ADP + protein N-phospho-L-histidine.</text>
        <dbReference type="EC" id="2.7.13.3"/>
    </reaction>
</comment>
<evidence type="ECO:0000256" key="1">
    <source>
        <dbReference type="ARBA" id="ARBA00000085"/>
    </source>
</evidence>
<dbReference type="InterPro" id="IPR003661">
    <property type="entry name" value="HisK_dim/P_dom"/>
</dbReference>
<feature type="transmembrane region" description="Helical" evidence="9">
    <location>
        <begin position="77"/>
        <end position="96"/>
    </location>
</feature>
<dbReference type="Pfam" id="PF00512">
    <property type="entry name" value="HisKA"/>
    <property type="match status" value="1"/>
</dbReference>
<name>A0A0P9ZGY9_PSESI</name>
<dbReference type="SMART" id="SM00448">
    <property type="entry name" value="REC"/>
    <property type="match status" value="1"/>
</dbReference>
<dbReference type="Pfam" id="PF00072">
    <property type="entry name" value="Response_reg"/>
    <property type="match status" value="1"/>
</dbReference>
<dbReference type="GO" id="GO:0000155">
    <property type="term" value="F:phosphorelay sensor kinase activity"/>
    <property type="evidence" value="ECO:0007669"/>
    <property type="project" value="InterPro"/>
</dbReference>
<evidence type="ECO:0000256" key="5">
    <source>
        <dbReference type="ARBA" id="ARBA00022777"/>
    </source>
</evidence>
<dbReference type="SUPFAM" id="SSF55874">
    <property type="entry name" value="ATPase domain of HSP90 chaperone/DNA topoisomerase II/histidine kinase"/>
    <property type="match status" value="1"/>
</dbReference>
<gene>
    <name evidence="12" type="ORF">ALO47_05161</name>
</gene>
<dbReference type="InterPro" id="IPR003594">
    <property type="entry name" value="HATPase_dom"/>
</dbReference>
<reference evidence="12 13" key="1">
    <citation type="submission" date="2015-09" db="EMBL/GenBank/DDBJ databases">
        <title>Genome announcement of multiple Pseudomonas syringae strains.</title>
        <authorList>
            <person name="Thakur S."/>
            <person name="Wang P.W."/>
            <person name="Gong Y."/>
            <person name="Weir B.S."/>
            <person name="Guttman D.S."/>
        </authorList>
    </citation>
    <scope>NUCLEOTIDE SEQUENCE [LARGE SCALE GENOMIC DNA]</scope>
    <source>
        <strain evidence="12 13">ICMP3882</strain>
    </source>
</reference>